<keyword evidence="1" id="KW-1133">Transmembrane helix</keyword>
<evidence type="ECO:0000259" key="2">
    <source>
        <dbReference type="Pfam" id="PF01478"/>
    </source>
</evidence>
<dbReference type="GO" id="GO:0004190">
    <property type="term" value="F:aspartic-type endopeptidase activity"/>
    <property type="evidence" value="ECO:0007669"/>
    <property type="project" value="InterPro"/>
</dbReference>
<evidence type="ECO:0000256" key="1">
    <source>
        <dbReference type="SAM" id="Phobius"/>
    </source>
</evidence>
<organism evidence="3 4">
    <name type="scientific">Fulvimonas soli</name>
    <dbReference type="NCBI Taxonomy" id="155197"/>
    <lineage>
        <taxon>Bacteria</taxon>
        <taxon>Pseudomonadati</taxon>
        <taxon>Pseudomonadota</taxon>
        <taxon>Gammaproteobacteria</taxon>
        <taxon>Lysobacterales</taxon>
        <taxon>Rhodanobacteraceae</taxon>
        <taxon>Fulvimonas</taxon>
    </lineage>
</organism>
<protein>
    <submittedName>
        <fullName evidence="3">Prepilin peptidase CpaA</fullName>
    </submittedName>
</protein>
<dbReference type="Pfam" id="PF01478">
    <property type="entry name" value="Peptidase_A24"/>
    <property type="match status" value="1"/>
</dbReference>
<dbReference type="AlphaFoldDB" id="A0A316HWL1"/>
<evidence type="ECO:0000313" key="3">
    <source>
        <dbReference type="EMBL" id="PWK85846.1"/>
    </source>
</evidence>
<reference evidence="3 4" key="1">
    <citation type="submission" date="2018-05" db="EMBL/GenBank/DDBJ databases">
        <title>Genomic Encyclopedia of Type Strains, Phase IV (KMG-IV): sequencing the most valuable type-strain genomes for metagenomic binning, comparative biology and taxonomic classification.</title>
        <authorList>
            <person name="Goeker M."/>
        </authorList>
    </citation>
    <scope>NUCLEOTIDE SEQUENCE [LARGE SCALE GENOMIC DNA]</scope>
    <source>
        <strain evidence="3 4">DSM 14263</strain>
    </source>
</reference>
<dbReference type="RefSeq" id="WP_211306318.1">
    <property type="nucleotide sequence ID" value="NZ_MSZV01000013.1"/>
</dbReference>
<evidence type="ECO:0000313" key="4">
    <source>
        <dbReference type="Proteomes" id="UP000245812"/>
    </source>
</evidence>
<keyword evidence="1" id="KW-0812">Transmembrane</keyword>
<dbReference type="GO" id="GO:0016020">
    <property type="term" value="C:membrane"/>
    <property type="evidence" value="ECO:0007669"/>
    <property type="project" value="InterPro"/>
</dbReference>
<sequence length="180" mass="18359">MPAPLPALAAVLSVLVAASDLHARRVPNRWLLAALAVGGCLAFLDWAAGRAAAPWPQLLGLLAGLAVLLPFHLIGWMGAGDVKFFATLGFLLGAPALLPVGIVGSLLGGVHALAVLLARRWCMLALPGRTRVQAWLAPPAAAASPAARRRAQPGLPYAAYLAVGALLVVFVPGLAQGGLP</sequence>
<dbReference type="InterPro" id="IPR000045">
    <property type="entry name" value="Prepilin_IV_endopep_pep"/>
</dbReference>
<feature type="transmembrane region" description="Helical" evidence="1">
    <location>
        <begin position="28"/>
        <end position="46"/>
    </location>
</feature>
<keyword evidence="4" id="KW-1185">Reference proteome</keyword>
<feature type="transmembrane region" description="Helical" evidence="1">
    <location>
        <begin position="157"/>
        <end position="175"/>
    </location>
</feature>
<comment type="caution">
    <text evidence="3">The sequence shown here is derived from an EMBL/GenBank/DDBJ whole genome shotgun (WGS) entry which is preliminary data.</text>
</comment>
<proteinExistence type="predicted"/>
<feature type="transmembrane region" description="Helical" evidence="1">
    <location>
        <begin position="84"/>
        <end position="117"/>
    </location>
</feature>
<accession>A0A316HWL1</accession>
<feature type="domain" description="Prepilin type IV endopeptidase peptidase" evidence="2">
    <location>
        <begin position="8"/>
        <end position="112"/>
    </location>
</feature>
<feature type="transmembrane region" description="Helical" evidence="1">
    <location>
        <begin position="58"/>
        <end position="78"/>
    </location>
</feature>
<name>A0A316HWL1_9GAMM</name>
<keyword evidence="1" id="KW-0472">Membrane</keyword>
<dbReference type="Gene3D" id="1.20.120.1220">
    <property type="match status" value="1"/>
</dbReference>
<gene>
    <name evidence="3" type="ORF">C7456_108142</name>
</gene>
<dbReference type="Proteomes" id="UP000245812">
    <property type="component" value="Unassembled WGS sequence"/>
</dbReference>
<dbReference type="EMBL" id="QGHC01000008">
    <property type="protein sequence ID" value="PWK85846.1"/>
    <property type="molecule type" value="Genomic_DNA"/>
</dbReference>